<organism evidence="2 3">
    <name type="scientific">Pleuronectes platessa</name>
    <name type="common">European plaice</name>
    <dbReference type="NCBI Taxonomy" id="8262"/>
    <lineage>
        <taxon>Eukaryota</taxon>
        <taxon>Metazoa</taxon>
        <taxon>Chordata</taxon>
        <taxon>Craniata</taxon>
        <taxon>Vertebrata</taxon>
        <taxon>Euteleostomi</taxon>
        <taxon>Actinopterygii</taxon>
        <taxon>Neopterygii</taxon>
        <taxon>Teleostei</taxon>
        <taxon>Neoteleostei</taxon>
        <taxon>Acanthomorphata</taxon>
        <taxon>Carangaria</taxon>
        <taxon>Pleuronectiformes</taxon>
        <taxon>Pleuronectoidei</taxon>
        <taxon>Pleuronectidae</taxon>
        <taxon>Pleuronectes</taxon>
    </lineage>
</organism>
<keyword evidence="3" id="KW-1185">Reference proteome</keyword>
<evidence type="ECO:0000313" key="3">
    <source>
        <dbReference type="Proteomes" id="UP001153269"/>
    </source>
</evidence>
<feature type="region of interest" description="Disordered" evidence="1">
    <location>
        <begin position="146"/>
        <end position="171"/>
    </location>
</feature>
<sequence length="190" mass="20952">MSSRQNTDDINVTLEDSGGRMPETTCVRESLASPVQHILAREASHRGERERESGRHHKRSRLISLTQKHALPQPGSERHLSVRPQEIEPGRLCCQDTFQNKWRAAALRPASPSARLLSSLNPPPSPPSSIHAWSMWGLGEGVSLAADDGEQASRRKSPRYRPRKVLGGAGGAARRRLTGLIRDQLFTTSA</sequence>
<name>A0A9N7V848_PLEPL</name>
<proteinExistence type="predicted"/>
<evidence type="ECO:0000313" key="2">
    <source>
        <dbReference type="EMBL" id="CAB1445876.1"/>
    </source>
</evidence>
<dbReference type="Proteomes" id="UP001153269">
    <property type="component" value="Unassembled WGS sequence"/>
</dbReference>
<evidence type="ECO:0000256" key="1">
    <source>
        <dbReference type="SAM" id="MobiDB-lite"/>
    </source>
</evidence>
<protein>
    <submittedName>
        <fullName evidence="2">Uncharacterized protein</fullName>
    </submittedName>
</protein>
<feature type="region of interest" description="Disordered" evidence="1">
    <location>
        <begin position="40"/>
        <end position="79"/>
    </location>
</feature>
<dbReference type="EMBL" id="CADEAL010003813">
    <property type="protein sequence ID" value="CAB1445876.1"/>
    <property type="molecule type" value="Genomic_DNA"/>
</dbReference>
<feature type="compositionally biased region" description="Basic and acidic residues" evidence="1">
    <location>
        <begin position="40"/>
        <end position="53"/>
    </location>
</feature>
<feature type="compositionally biased region" description="Basic residues" evidence="1">
    <location>
        <begin position="154"/>
        <end position="164"/>
    </location>
</feature>
<gene>
    <name evidence="2" type="ORF">PLEPLA_LOCUS33619</name>
</gene>
<dbReference type="AlphaFoldDB" id="A0A9N7V848"/>
<feature type="region of interest" description="Disordered" evidence="1">
    <location>
        <begin position="1"/>
        <end position="22"/>
    </location>
</feature>
<comment type="caution">
    <text evidence="2">The sequence shown here is derived from an EMBL/GenBank/DDBJ whole genome shotgun (WGS) entry which is preliminary data.</text>
</comment>
<feature type="compositionally biased region" description="Polar residues" evidence="1">
    <location>
        <begin position="1"/>
        <end position="10"/>
    </location>
</feature>
<accession>A0A9N7V848</accession>
<reference evidence="2" key="1">
    <citation type="submission" date="2020-03" db="EMBL/GenBank/DDBJ databases">
        <authorList>
            <person name="Weist P."/>
        </authorList>
    </citation>
    <scope>NUCLEOTIDE SEQUENCE</scope>
</reference>